<dbReference type="InterPro" id="IPR051506">
    <property type="entry name" value="ATOS_Transcription_Regulators"/>
</dbReference>
<dbReference type="Pfam" id="PF13889">
    <property type="entry name" value="Chromosome_seg"/>
    <property type="match status" value="1"/>
</dbReference>
<name>A0ABD1R2H8_9LAMI</name>
<evidence type="ECO:0000313" key="4">
    <source>
        <dbReference type="Proteomes" id="UP001604277"/>
    </source>
</evidence>
<organism evidence="3 4">
    <name type="scientific">Forsythia ovata</name>
    <dbReference type="NCBI Taxonomy" id="205694"/>
    <lineage>
        <taxon>Eukaryota</taxon>
        <taxon>Viridiplantae</taxon>
        <taxon>Streptophyta</taxon>
        <taxon>Embryophyta</taxon>
        <taxon>Tracheophyta</taxon>
        <taxon>Spermatophyta</taxon>
        <taxon>Magnoliopsida</taxon>
        <taxon>eudicotyledons</taxon>
        <taxon>Gunneridae</taxon>
        <taxon>Pentapetalae</taxon>
        <taxon>asterids</taxon>
        <taxon>lamiids</taxon>
        <taxon>Lamiales</taxon>
        <taxon>Oleaceae</taxon>
        <taxon>Forsythieae</taxon>
        <taxon>Forsythia</taxon>
    </lineage>
</organism>
<gene>
    <name evidence="3" type="ORF">Fot_44075</name>
</gene>
<dbReference type="Proteomes" id="UP001604277">
    <property type="component" value="Unassembled WGS sequence"/>
</dbReference>
<dbReference type="SMART" id="SM01177">
    <property type="entry name" value="DUF4210"/>
    <property type="match status" value="1"/>
</dbReference>
<dbReference type="AlphaFoldDB" id="A0ABD1R2H8"/>
<evidence type="ECO:0000313" key="3">
    <source>
        <dbReference type="EMBL" id="KAL2482631.1"/>
    </source>
</evidence>
<proteinExistence type="predicted"/>
<dbReference type="PANTHER" id="PTHR13199:SF11">
    <property type="entry name" value="PROTEIN ATOSSA"/>
    <property type="match status" value="1"/>
</dbReference>
<evidence type="ECO:0000259" key="2">
    <source>
        <dbReference type="SMART" id="SM01177"/>
    </source>
</evidence>
<feature type="region of interest" description="Disordered" evidence="1">
    <location>
        <begin position="208"/>
        <end position="239"/>
    </location>
</feature>
<dbReference type="EMBL" id="JBFOLJ010000013">
    <property type="protein sequence ID" value="KAL2482631.1"/>
    <property type="molecule type" value="Genomic_DNA"/>
</dbReference>
<comment type="caution">
    <text evidence="3">The sequence shown here is derived from an EMBL/GenBank/DDBJ whole genome shotgun (WGS) entry which is preliminary data.</text>
</comment>
<dbReference type="PANTHER" id="PTHR13199">
    <property type="entry name" value="GH03947P"/>
    <property type="match status" value="1"/>
</dbReference>
<dbReference type="InterPro" id="IPR033473">
    <property type="entry name" value="Atos-like_C"/>
</dbReference>
<accession>A0ABD1R2H8</accession>
<evidence type="ECO:0000256" key="1">
    <source>
        <dbReference type="SAM" id="MobiDB-lite"/>
    </source>
</evidence>
<feature type="region of interest" description="Disordered" evidence="1">
    <location>
        <begin position="114"/>
        <end position="139"/>
    </location>
</feature>
<reference evidence="4" key="1">
    <citation type="submission" date="2024-07" db="EMBL/GenBank/DDBJ databases">
        <title>Two chromosome-level genome assemblies of Korean endemic species Abeliophyllum distichum and Forsythia ovata (Oleaceae).</title>
        <authorList>
            <person name="Jang H."/>
        </authorList>
    </citation>
    <scope>NUCLEOTIDE SEQUENCE [LARGE SCALE GENOMIC DNA]</scope>
</reference>
<feature type="compositionally biased region" description="Polar residues" evidence="1">
    <location>
        <begin position="127"/>
        <end position="139"/>
    </location>
</feature>
<keyword evidence="4" id="KW-1185">Reference proteome</keyword>
<protein>
    <recommendedName>
        <fullName evidence="2">Atos-like conserved domain-containing protein</fullName>
    </recommendedName>
</protein>
<dbReference type="InterPro" id="IPR025261">
    <property type="entry name" value="Atos-like_cons_dom"/>
</dbReference>
<sequence>MGLPQVPSSTIGEETATSMSMFMQMPAQFAGVSSCDMSEMHIGHLSNRMHGSSREHMKDLDIVSLHKDGIANMHKLRIDSAEKNGFLSRNGGKNIQNPVSRIVGFESTALINHNNPRGEKKAVSVHSPPSNSITSDVTETSSSLVRKRLLSPLNGMLLPDKLSGESLDIGSTAYSHLKNGSYSISLKENKKANIGNFDYTSPLIWSSSSFPGTTGPRDEDNETNSSIITDGPLFGKDEPKTQVSISSFHEVSHCRETTTIRPDNGAIDIPRERVVSSALSLSPLGPKFCGRMRNSGVSRDARNESEERCINLMEVEQSLEETISEKLTSHRDDNSAPASKVFEGDGMLSVTPESLTAIQEQTLTIATQNAKLGRTLSGLSVKRSLVGSFEESLLSGRLASGMVSQKFDGFLAVLNITGGKFSPHPQKLPFAVTSVDGDNSLLYYSSINLGGHLPSNKCKGPKLKRSLSVSGSCDQKARLRIPIKGRIQLVLSNPERTPIHTFFCNYDLSDMPAGTKTFLRQKVTLAMDKGGCKDSGIRNDAMLPDISKLGNSLQHREVFADRCGVDIHSELDSNALRNTNGVDDIPFSLSDGNESQSVRSPSKVNENTAGSGVLRYALHLRFLCPHPKKYLKTFQRCKSGASSLPARNGVDSEAERRFYLYDDMRVVFPQRHSDSDEGKLRVEYHYPSDPKYFDISP</sequence>
<feature type="domain" description="Atos-like conserved" evidence="2">
    <location>
        <begin position="385"/>
        <end position="444"/>
    </location>
</feature>